<reference evidence="1 2" key="1">
    <citation type="submission" date="2018-02" db="EMBL/GenBank/DDBJ databases">
        <title>Draft genome of wild Prunus yedoensis var. nudiflora.</title>
        <authorList>
            <person name="Baek S."/>
            <person name="Kim J.-H."/>
            <person name="Choi K."/>
            <person name="Kim G.-B."/>
            <person name="Cho A."/>
            <person name="Jang H."/>
            <person name="Shin C.-H."/>
            <person name="Yu H.-J."/>
            <person name="Mun J.-H."/>
        </authorList>
    </citation>
    <scope>NUCLEOTIDE SEQUENCE [LARGE SCALE GENOMIC DNA]</scope>
    <source>
        <strain evidence="2">cv. Jeju island</strain>
        <tissue evidence="1">Leaf</tissue>
    </source>
</reference>
<name>A0A314XRF4_PRUYE</name>
<sequence length="84" mass="9444">MALTSSDEEVSNKQVLLKEHLISGNPKESNMYVTTSKIKLKLPQGSTGVLVKNLYFQEVLIFTLRVFGERSWMQCYSTRGSEGA</sequence>
<organism evidence="1 2">
    <name type="scientific">Prunus yedoensis var. nudiflora</name>
    <dbReference type="NCBI Taxonomy" id="2094558"/>
    <lineage>
        <taxon>Eukaryota</taxon>
        <taxon>Viridiplantae</taxon>
        <taxon>Streptophyta</taxon>
        <taxon>Embryophyta</taxon>
        <taxon>Tracheophyta</taxon>
        <taxon>Spermatophyta</taxon>
        <taxon>Magnoliopsida</taxon>
        <taxon>eudicotyledons</taxon>
        <taxon>Gunneridae</taxon>
        <taxon>Pentapetalae</taxon>
        <taxon>rosids</taxon>
        <taxon>fabids</taxon>
        <taxon>Rosales</taxon>
        <taxon>Rosaceae</taxon>
        <taxon>Amygdaloideae</taxon>
        <taxon>Amygdaleae</taxon>
        <taxon>Prunus</taxon>
    </lineage>
</organism>
<keyword evidence="2" id="KW-1185">Reference proteome</keyword>
<protein>
    <submittedName>
        <fullName evidence="1">2-alkenal reductase (NADP(+)-dependent)-like</fullName>
    </submittedName>
</protein>
<gene>
    <name evidence="1" type="ORF">Pyn_31574</name>
</gene>
<comment type="caution">
    <text evidence="1">The sequence shown here is derived from an EMBL/GenBank/DDBJ whole genome shotgun (WGS) entry which is preliminary data.</text>
</comment>
<evidence type="ECO:0000313" key="1">
    <source>
        <dbReference type="EMBL" id="PQP96622.1"/>
    </source>
</evidence>
<dbReference type="Gene3D" id="3.90.180.10">
    <property type="entry name" value="Medium-chain alcohol dehydrogenases, catalytic domain"/>
    <property type="match status" value="1"/>
</dbReference>
<evidence type="ECO:0000313" key="2">
    <source>
        <dbReference type="Proteomes" id="UP000250321"/>
    </source>
</evidence>
<dbReference type="AlphaFoldDB" id="A0A314XRF4"/>
<dbReference type="OrthoDB" id="809632at2759"/>
<proteinExistence type="predicted"/>
<accession>A0A314XRF4</accession>
<dbReference type="STRING" id="2094558.A0A314XRF4"/>
<dbReference type="EMBL" id="PJQY01002079">
    <property type="protein sequence ID" value="PQP96622.1"/>
    <property type="molecule type" value="Genomic_DNA"/>
</dbReference>
<dbReference type="Proteomes" id="UP000250321">
    <property type="component" value="Unassembled WGS sequence"/>
</dbReference>